<protein>
    <submittedName>
        <fullName evidence="8">DoxX family protein</fullName>
    </submittedName>
</protein>
<comment type="subcellular location">
    <subcellularLocation>
        <location evidence="1">Cell membrane</location>
        <topology evidence="1">Multi-pass membrane protein</topology>
    </subcellularLocation>
</comment>
<dbReference type="EMBL" id="JBHTJH010000004">
    <property type="protein sequence ID" value="MFD0862193.1"/>
    <property type="molecule type" value="Genomic_DNA"/>
</dbReference>
<feature type="transmembrane region" description="Helical" evidence="7">
    <location>
        <begin position="21"/>
        <end position="39"/>
    </location>
</feature>
<comment type="caution">
    <text evidence="8">The sequence shown here is derived from an EMBL/GenBank/DDBJ whole genome shotgun (WGS) entry which is preliminary data.</text>
</comment>
<comment type="similarity">
    <text evidence="2">Belongs to the DoxX family.</text>
</comment>
<dbReference type="Pfam" id="PF07681">
    <property type="entry name" value="DoxX"/>
    <property type="match status" value="1"/>
</dbReference>
<evidence type="ECO:0000256" key="4">
    <source>
        <dbReference type="ARBA" id="ARBA00022692"/>
    </source>
</evidence>
<keyword evidence="6 7" id="KW-0472">Membrane</keyword>
<feature type="transmembrane region" description="Helical" evidence="7">
    <location>
        <begin position="108"/>
        <end position="128"/>
    </location>
</feature>
<dbReference type="InterPro" id="IPR032808">
    <property type="entry name" value="DoxX"/>
</dbReference>
<dbReference type="PANTHER" id="PTHR33452:SF1">
    <property type="entry name" value="INNER MEMBRANE PROTEIN YPHA-RELATED"/>
    <property type="match status" value="1"/>
</dbReference>
<sequence>MGTVKTLNKWANAHTYIPLDIIRIALGVFLFIKGTAFVTNIQSLVELVQPLKGWGGTMLLMHYIAPAHMVGGVMIAFGLLTRWSTLSQIPILVGAVMINFVGEMQTGNFITSIIVLMLLVFFTVYGSGKHSADYYFKMQQ</sequence>
<keyword evidence="3" id="KW-1003">Cell membrane</keyword>
<evidence type="ECO:0000313" key="8">
    <source>
        <dbReference type="EMBL" id="MFD0862193.1"/>
    </source>
</evidence>
<evidence type="ECO:0000313" key="9">
    <source>
        <dbReference type="Proteomes" id="UP001596978"/>
    </source>
</evidence>
<evidence type="ECO:0000256" key="7">
    <source>
        <dbReference type="SAM" id="Phobius"/>
    </source>
</evidence>
<evidence type="ECO:0000256" key="1">
    <source>
        <dbReference type="ARBA" id="ARBA00004651"/>
    </source>
</evidence>
<dbReference type="RefSeq" id="WP_386406648.1">
    <property type="nucleotide sequence ID" value="NZ_JBHTJH010000004.1"/>
</dbReference>
<dbReference type="PANTHER" id="PTHR33452">
    <property type="entry name" value="OXIDOREDUCTASE CATD-RELATED"/>
    <property type="match status" value="1"/>
</dbReference>
<organism evidence="8 9">
    <name type="scientific">Sungkyunkwania multivorans</name>
    <dbReference type="NCBI Taxonomy" id="1173618"/>
    <lineage>
        <taxon>Bacteria</taxon>
        <taxon>Pseudomonadati</taxon>
        <taxon>Bacteroidota</taxon>
        <taxon>Flavobacteriia</taxon>
        <taxon>Flavobacteriales</taxon>
        <taxon>Flavobacteriaceae</taxon>
        <taxon>Sungkyunkwania</taxon>
    </lineage>
</organism>
<feature type="transmembrane region" description="Helical" evidence="7">
    <location>
        <begin position="59"/>
        <end position="79"/>
    </location>
</feature>
<proteinExistence type="inferred from homology"/>
<evidence type="ECO:0000256" key="3">
    <source>
        <dbReference type="ARBA" id="ARBA00022475"/>
    </source>
</evidence>
<evidence type="ECO:0000256" key="6">
    <source>
        <dbReference type="ARBA" id="ARBA00023136"/>
    </source>
</evidence>
<dbReference type="InterPro" id="IPR051907">
    <property type="entry name" value="DoxX-like_oxidoreductase"/>
</dbReference>
<keyword evidence="9" id="KW-1185">Reference proteome</keyword>
<keyword evidence="4 7" id="KW-0812">Transmembrane</keyword>
<gene>
    <name evidence="8" type="ORF">ACFQ1M_08225</name>
</gene>
<accession>A0ABW3CX04</accession>
<reference evidence="9" key="1">
    <citation type="journal article" date="2019" name="Int. J. Syst. Evol. Microbiol.">
        <title>The Global Catalogue of Microorganisms (GCM) 10K type strain sequencing project: providing services to taxonomists for standard genome sequencing and annotation.</title>
        <authorList>
            <consortium name="The Broad Institute Genomics Platform"/>
            <consortium name="The Broad Institute Genome Sequencing Center for Infectious Disease"/>
            <person name="Wu L."/>
            <person name="Ma J."/>
        </authorList>
    </citation>
    <scope>NUCLEOTIDE SEQUENCE [LARGE SCALE GENOMIC DNA]</scope>
    <source>
        <strain evidence="9">CCUG 62952</strain>
    </source>
</reference>
<name>A0ABW3CX04_9FLAO</name>
<keyword evidence="5 7" id="KW-1133">Transmembrane helix</keyword>
<evidence type="ECO:0000256" key="5">
    <source>
        <dbReference type="ARBA" id="ARBA00022989"/>
    </source>
</evidence>
<dbReference type="Proteomes" id="UP001596978">
    <property type="component" value="Unassembled WGS sequence"/>
</dbReference>
<evidence type="ECO:0000256" key="2">
    <source>
        <dbReference type="ARBA" id="ARBA00006679"/>
    </source>
</evidence>